<dbReference type="EMBL" id="RJND01000003">
    <property type="protein sequence ID" value="RSI52752.1"/>
    <property type="molecule type" value="Genomic_DNA"/>
</dbReference>
<name>A0AB74DQ40_STRSA</name>
<dbReference type="AlphaFoldDB" id="A0AB74DQ40"/>
<reference evidence="1 2" key="1">
    <citation type="submission" date="2018-11" db="EMBL/GenBank/DDBJ databases">
        <title>Species Designations Belie Phenotypic and Genotypic Heterogeneity in Oral Streptococci.</title>
        <authorList>
            <person name="Velsko I."/>
        </authorList>
    </citation>
    <scope>NUCLEOTIDE SEQUENCE [LARGE SCALE GENOMIC DNA]</scope>
    <source>
        <strain evidence="1 2">BCC37</strain>
    </source>
</reference>
<evidence type="ECO:0000313" key="1">
    <source>
        <dbReference type="EMBL" id="RSI52752.1"/>
    </source>
</evidence>
<evidence type="ECO:0008006" key="3">
    <source>
        <dbReference type="Google" id="ProtNLM"/>
    </source>
</evidence>
<proteinExistence type="predicted"/>
<dbReference type="RefSeq" id="WP_125348089.1">
    <property type="nucleotide sequence ID" value="NZ_CP076615.1"/>
</dbReference>
<sequence>MKRKEAMATLVVALAIVGLCFFLLQQNQRTRSYPEKKAESKRTYIDAKKDSPRIHVFDDYKFVFVAQSGKSGGLEYGQDFITEIVGHQLEYKDLSWYEKAEEAPLIRDEEYFKVIAYSLNNSDYKAKEFDILKLLGENNRYRGDYNQRLYYKDNQDYLQFDIKMSNFGTSKELMLDLSTGQFVDIKQFGDLKQVPSPYGNRDIAFGGVYKDLRQKLAENYRLYLVSGYIEKDLSEKNMDKEVDVSNTNFSELYPEIAKDMKNISRLYFRPKQYSSKEWFDKLLYWFAPKGQDALEVYATDPVTGEKTQIKSYDELQAWAAEHPE</sequence>
<protein>
    <recommendedName>
        <fullName evidence="3">Lipoprotein</fullName>
    </recommendedName>
</protein>
<dbReference type="Proteomes" id="UP000280406">
    <property type="component" value="Unassembled WGS sequence"/>
</dbReference>
<comment type="caution">
    <text evidence="1">The sequence shown here is derived from an EMBL/GenBank/DDBJ whole genome shotgun (WGS) entry which is preliminary data.</text>
</comment>
<accession>A0AB74DQ40</accession>
<gene>
    <name evidence="1" type="ORF">D8869_04700</name>
</gene>
<organism evidence="1 2">
    <name type="scientific">Streptococcus sanguinis</name>
    <dbReference type="NCBI Taxonomy" id="1305"/>
    <lineage>
        <taxon>Bacteria</taxon>
        <taxon>Bacillati</taxon>
        <taxon>Bacillota</taxon>
        <taxon>Bacilli</taxon>
        <taxon>Lactobacillales</taxon>
        <taxon>Streptococcaceae</taxon>
        <taxon>Streptococcus</taxon>
    </lineage>
</organism>
<evidence type="ECO:0000313" key="2">
    <source>
        <dbReference type="Proteomes" id="UP000280406"/>
    </source>
</evidence>